<dbReference type="CDD" id="cd07379">
    <property type="entry name" value="MPP_239FB"/>
    <property type="match status" value="1"/>
</dbReference>
<proteinExistence type="predicted"/>
<accession>A0A8K0NK62</accession>
<dbReference type="SUPFAM" id="SSF56300">
    <property type="entry name" value="Metallo-dependent phosphatases"/>
    <property type="match status" value="1"/>
</dbReference>
<organism evidence="2 3">
    <name type="scientific">Claviceps africana</name>
    <dbReference type="NCBI Taxonomy" id="83212"/>
    <lineage>
        <taxon>Eukaryota</taxon>
        <taxon>Fungi</taxon>
        <taxon>Dikarya</taxon>
        <taxon>Ascomycota</taxon>
        <taxon>Pezizomycotina</taxon>
        <taxon>Sordariomycetes</taxon>
        <taxon>Hypocreomycetidae</taxon>
        <taxon>Hypocreales</taxon>
        <taxon>Clavicipitaceae</taxon>
        <taxon>Claviceps</taxon>
    </lineage>
</organism>
<feature type="domain" description="Calcineurin-like phosphoesterase" evidence="1">
    <location>
        <begin position="78"/>
        <end position="240"/>
    </location>
</feature>
<dbReference type="InterPro" id="IPR004843">
    <property type="entry name" value="Calcineurin-like_PHP"/>
</dbReference>
<reference evidence="2" key="1">
    <citation type="journal article" date="2020" name="bioRxiv">
        <title>Whole genome comparisons of ergot fungi reveals the divergence and evolution of species within the genus Claviceps are the result of varying mechanisms driving genome evolution and host range expansion.</title>
        <authorList>
            <person name="Wyka S.A."/>
            <person name="Mondo S.J."/>
            <person name="Liu M."/>
            <person name="Dettman J."/>
            <person name="Nalam V."/>
            <person name="Broders K.D."/>
        </authorList>
    </citation>
    <scope>NUCLEOTIDE SEQUENCE</scope>
    <source>
        <strain evidence="2">CCC 489</strain>
    </source>
</reference>
<dbReference type="InterPro" id="IPR051693">
    <property type="entry name" value="UPF0046_metallophosphoest"/>
</dbReference>
<dbReference type="AlphaFoldDB" id="A0A8K0NK62"/>
<dbReference type="EMBL" id="SRPY01000137">
    <property type="protein sequence ID" value="KAG5928086.1"/>
    <property type="molecule type" value="Genomic_DNA"/>
</dbReference>
<dbReference type="GO" id="GO:0016787">
    <property type="term" value="F:hydrolase activity"/>
    <property type="evidence" value="ECO:0007669"/>
    <property type="project" value="InterPro"/>
</dbReference>
<feature type="non-terminal residue" evidence="2">
    <location>
        <position position="1"/>
    </location>
</feature>
<name>A0A8K0NK62_9HYPO</name>
<dbReference type="Proteomes" id="UP000811619">
    <property type="component" value="Unassembled WGS sequence"/>
</dbReference>
<dbReference type="InterPro" id="IPR029052">
    <property type="entry name" value="Metallo-depent_PP-like"/>
</dbReference>
<dbReference type="OrthoDB" id="630188at2759"/>
<dbReference type="Gene3D" id="3.60.21.10">
    <property type="match status" value="1"/>
</dbReference>
<evidence type="ECO:0000259" key="1">
    <source>
        <dbReference type="Pfam" id="PF00149"/>
    </source>
</evidence>
<protein>
    <recommendedName>
        <fullName evidence="1">Calcineurin-like phosphoesterase domain-containing protein</fullName>
    </recommendedName>
</protein>
<dbReference type="Pfam" id="PF00149">
    <property type="entry name" value="Metallophos"/>
    <property type="match status" value="1"/>
</dbReference>
<dbReference type="PANTHER" id="PTHR12905">
    <property type="entry name" value="METALLOPHOSPHOESTERASE"/>
    <property type="match status" value="1"/>
</dbReference>
<keyword evidence="3" id="KW-1185">Reference proteome</keyword>
<dbReference type="PANTHER" id="PTHR12905:SF18">
    <property type="entry name" value="ESTER HYDROLASE, PUTATIVE (AFU_ORTHOLOGUE AFUA_4G03130)-RELATED"/>
    <property type="match status" value="1"/>
</dbReference>
<evidence type="ECO:0000313" key="3">
    <source>
        <dbReference type="Proteomes" id="UP000811619"/>
    </source>
</evidence>
<evidence type="ECO:0000313" key="2">
    <source>
        <dbReference type="EMBL" id="KAG5928086.1"/>
    </source>
</evidence>
<comment type="caution">
    <text evidence="2">The sequence shown here is derived from an EMBL/GenBank/DDBJ whole genome shotgun (WGS) entry which is preliminary data.</text>
</comment>
<sequence length="313" mass="34961">GQDSQDSLMFGRQTSSFEQLLHRPRRTPWQEFVGGPCLFLAKWLYGYASRRRVPTQPLIDPISVVCVSDTHNSQPSVPDGDVFIHAGDLTQSGSQGELEAALSWIRSLPHQHKIVVAGNHDLLLDPTCDGSSGRTEAQRQELDWSGIVYLQNELRTLSFSNGRRVTVYGSPLSPKHGNWAFQYPRAANVWTDTIPGHVDILVTHSPSLGHLDLLKHGCRHLLEALWRVRPRLHICGHIHEGYGTEWLQFDGLQDVFERTVSEGGGFRNLMLVCLAFLRMLVAPATEANCQVVNASAVGGLRDDEKRLPFVVFI</sequence>
<gene>
    <name evidence="2" type="ORF">E4U42_001290</name>
</gene>